<dbReference type="Proteomes" id="UP000078541">
    <property type="component" value="Unassembled WGS sequence"/>
</dbReference>
<protein>
    <submittedName>
        <fullName evidence="1">Uncharacterized protein</fullName>
    </submittedName>
</protein>
<organism evidence="1 2">
    <name type="scientific">Trachymyrmex septentrionalis</name>
    <dbReference type="NCBI Taxonomy" id="34720"/>
    <lineage>
        <taxon>Eukaryota</taxon>
        <taxon>Metazoa</taxon>
        <taxon>Ecdysozoa</taxon>
        <taxon>Arthropoda</taxon>
        <taxon>Hexapoda</taxon>
        <taxon>Insecta</taxon>
        <taxon>Pterygota</taxon>
        <taxon>Neoptera</taxon>
        <taxon>Endopterygota</taxon>
        <taxon>Hymenoptera</taxon>
        <taxon>Apocrita</taxon>
        <taxon>Aculeata</taxon>
        <taxon>Formicoidea</taxon>
        <taxon>Formicidae</taxon>
        <taxon>Myrmicinae</taxon>
        <taxon>Trachymyrmex</taxon>
    </lineage>
</organism>
<dbReference type="EMBL" id="KQ981632">
    <property type="protein sequence ID" value="KYN38937.1"/>
    <property type="molecule type" value="Genomic_DNA"/>
</dbReference>
<evidence type="ECO:0000313" key="2">
    <source>
        <dbReference type="Proteomes" id="UP000078541"/>
    </source>
</evidence>
<reference evidence="1 2" key="1">
    <citation type="submission" date="2016-03" db="EMBL/GenBank/DDBJ databases">
        <title>Trachymyrmex septentrionalis WGS genome.</title>
        <authorList>
            <person name="Nygaard S."/>
            <person name="Hu H."/>
            <person name="Boomsma J."/>
            <person name="Zhang G."/>
        </authorList>
    </citation>
    <scope>NUCLEOTIDE SEQUENCE [LARGE SCALE GENOMIC DNA]</scope>
    <source>
        <strain evidence="1">Tsep2-gDNA-1</strain>
        <tissue evidence="1">Whole body</tissue>
    </source>
</reference>
<proteinExistence type="predicted"/>
<dbReference type="AlphaFoldDB" id="A0A151JX22"/>
<keyword evidence="2" id="KW-1185">Reference proteome</keyword>
<name>A0A151JX22_9HYME</name>
<feature type="non-terminal residue" evidence="1">
    <location>
        <position position="1"/>
    </location>
</feature>
<sequence>LEKKDRKGIKKLYKAKKGKERRDGICNVEDIIKKMRGKTEIGKEKIKRRNSVRYEEEIQKRKRGELEKSGRIEEEIFKRSRLTERTPERKIESEREGEFREGYRKQENRFLELIEEIRKKYKNQRRE</sequence>
<gene>
    <name evidence="1" type="ORF">ALC56_06697</name>
</gene>
<evidence type="ECO:0000313" key="1">
    <source>
        <dbReference type="EMBL" id="KYN38937.1"/>
    </source>
</evidence>
<accession>A0A151JX22</accession>